<name>A0A8J7FJM8_9GAMM</name>
<evidence type="ECO:0000313" key="2">
    <source>
        <dbReference type="EMBL" id="MBE9399158.1"/>
    </source>
</evidence>
<dbReference type="Pfam" id="PF07254">
    <property type="entry name" value="Cpta_toxin"/>
    <property type="match status" value="1"/>
</dbReference>
<keyword evidence="3" id="KW-1185">Reference proteome</keyword>
<comment type="caution">
    <text evidence="2">The sequence shown here is derived from an EMBL/GenBank/DDBJ whole genome shotgun (WGS) entry which is preliminary data.</text>
</comment>
<dbReference type="Proteomes" id="UP000640333">
    <property type="component" value="Unassembled WGS sequence"/>
</dbReference>
<keyword evidence="1" id="KW-1133">Transmembrane helix</keyword>
<dbReference type="InterPro" id="IPR009883">
    <property type="entry name" value="YgfX"/>
</dbReference>
<gene>
    <name evidence="2" type="ORF">IOQ59_18000</name>
</gene>
<feature type="transmembrane region" description="Helical" evidence="1">
    <location>
        <begin position="12"/>
        <end position="30"/>
    </location>
</feature>
<reference evidence="2" key="1">
    <citation type="submission" date="2020-10" db="EMBL/GenBank/DDBJ databases">
        <title>Bacterium isolated from coastal waters sediment.</title>
        <authorList>
            <person name="Chen R.-J."/>
            <person name="Lu D.-C."/>
            <person name="Zhu K.-L."/>
            <person name="Du Z.-J."/>
        </authorList>
    </citation>
    <scope>NUCLEOTIDE SEQUENCE</scope>
    <source>
        <strain evidence="2">N1Y112</strain>
    </source>
</reference>
<keyword evidence="1" id="KW-0472">Membrane</keyword>
<evidence type="ECO:0000256" key="1">
    <source>
        <dbReference type="SAM" id="Phobius"/>
    </source>
</evidence>
<keyword evidence="1" id="KW-0812">Transmembrane</keyword>
<organism evidence="2 3">
    <name type="scientific">Pontibacterium sinense</name>
    <dbReference type="NCBI Taxonomy" id="2781979"/>
    <lineage>
        <taxon>Bacteria</taxon>
        <taxon>Pseudomonadati</taxon>
        <taxon>Pseudomonadota</taxon>
        <taxon>Gammaproteobacteria</taxon>
        <taxon>Oceanospirillales</taxon>
        <taxon>Oceanospirillaceae</taxon>
        <taxon>Pontibacterium</taxon>
    </lineage>
</organism>
<proteinExistence type="predicted"/>
<sequence length="123" mass="14187">MISLYLAQLEPFVRTMLIAFTLLSLALHVHRYGSSNYRNRINALRWNADRQEISFRRDERWLAVDKIDSAVVLPYAVVLRLKTEGYLLPQSLVVMFDGLPEAEFRRLRVLALHGAYVKAPDGV</sequence>
<evidence type="ECO:0000313" key="3">
    <source>
        <dbReference type="Proteomes" id="UP000640333"/>
    </source>
</evidence>
<protein>
    <submittedName>
        <fullName evidence="2">Uncharacterized protein</fullName>
    </submittedName>
</protein>
<accession>A0A8J7FJM8</accession>
<dbReference type="AlphaFoldDB" id="A0A8J7FJM8"/>
<dbReference type="EMBL" id="JADEYS010000023">
    <property type="protein sequence ID" value="MBE9399158.1"/>
    <property type="molecule type" value="Genomic_DNA"/>
</dbReference>